<proteinExistence type="inferred from homology"/>
<keyword evidence="9" id="KW-1133">Transmembrane helix</keyword>
<feature type="binding site" description="axial binding residue" evidence="7">
    <location>
        <position position="450"/>
    </location>
    <ligand>
        <name>heme</name>
        <dbReference type="ChEBI" id="CHEBI:30413"/>
    </ligand>
    <ligandPart>
        <name>Fe</name>
        <dbReference type="ChEBI" id="CHEBI:18248"/>
    </ligandPart>
</feature>
<feature type="transmembrane region" description="Helical" evidence="9">
    <location>
        <begin position="12"/>
        <end position="31"/>
    </location>
</feature>
<dbReference type="SUPFAM" id="SSF48264">
    <property type="entry name" value="Cytochrome P450"/>
    <property type="match status" value="1"/>
</dbReference>
<dbReference type="Pfam" id="PF00067">
    <property type="entry name" value="p450"/>
    <property type="match status" value="1"/>
</dbReference>
<keyword evidence="9" id="KW-0812">Transmembrane</keyword>
<dbReference type="InterPro" id="IPR001128">
    <property type="entry name" value="Cyt_P450"/>
</dbReference>
<evidence type="ECO:0000313" key="11">
    <source>
        <dbReference type="Proteomes" id="UP000593567"/>
    </source>
</evidence>
<dbReference type="GO" id="GO:0005506">
    <property type="term" value="F:iron ion binding"/>
    <property type="evidence" value="ECO:0007669"/>
    <property type="project" value="InterPro"/>
</dbReference>
<dbReference type="PANTHER" id="PTHR24300">
    <property type="entry name" value="CYTOCHROME P450 508A4-RELATED"/>
    <property type="match status" value="1"/>
</dbReference>
<organism evidence="10 11">
    <name type="scientific">Bugula neritina</name>
    <name type="common">Brown bryozoan</name>
    <name type="synonym">Sertularia neritina</name>
    <dbReference type="NCBI Taxonomy" id="10212"/>
    <lineage>
        <taxon>Eukaryota</taxon>
        <taxon>Metazoa</taxon>
        <taxon>Spiralia</taxon>
        <taxon>Lophotrochozoa</taxon>
        <taxon>Bryozoa</taxon>
        <taxon>Gymnolaemata</taxon>
        <taxon>Cheilostomatida</taxon>
        <taxon>Flustrina</taxon>
        <taxon>Buguloidea</taxon>
        <taxon>Bugulidae</taxon>
        <taxon>Bugula</taxon>
    </lineage>
</organism>
<evidence type="ECO:0000256" key="4">
    <source>
        <dbReference type="ARBA" id="ARBA00023002"/>
    </source>
</evidence>
<dbReference type="Gene3D" id="1.10.630.10">
    <property type="entry name" value="Cytochrome P450"/>
    <property type="match status" value="1"/>
</dbReference>
<keyword evidence="5 7" id="KW-0408">Iron</keyword>
<dbReference type="OrthoDB" id="6081913at2759"/>
<comment type="similarity">
    <text evidence="2 8">Belongs to the cytochrome P450 family.</text>
</comment>
<protein>
    <submittedName>
        <fullName evidence="10">Uncharacterized protein</fullName>
    </submittedName>
</protein>
<dbReference type="PRINTS" id="PR00385">
    <property type="entry name" value="P450"/>
</dbReference>
<dbReference type="EMBL" id="VXIV02000096">
    <property type="protein sequence ID" value="KAF6040854.1"/>
    <property type="molecule type" value="Genomic_DNA"/>
</dbReference>
<dbReference type="AlphaFoldDB" id="A0A7J7KRQ4"/>
<dbReference type="PRINTS" id="PR00463">
    <property type="entry name" value="EP450I"/>
</dbReference>
<dbReference type="GO" id="GO:0006082">
    <property type="term" value="P:organic acid metabolic process"/>
    <property type="evidence" value="ECO:0007669"/>
    <property type="project" value="TreeGrafter"/>
</dbReference>
<evidence type="ECO:0000256" key="3">
    <source>
        <dbReference type="ARBA" id="ARBA00022723"/>
    </source>
</evidence>
<evidence type="ECO:0000256" key="6">
    <source>
        <dbReference type="ARBA" id="ARBA00023033"/>
    </source>
</evidence>
<keyword evidence="3 7" id="KW-0479">Metal-binding</keyword>
<dbReference type="GO" id="GO:0006805">
    <property type="term" value="P:xenobiotic metabolic process"/>
    <property type="evidence" value="ECO:0007669"/>
    <property type="project" value="TreeGrafter"/>
</dbReference>
<keyword evidence="9" id="KW-0472">Membrane</keyword>
<evidence type="ECO:0000256" key="9">
    <source>
        <dbReference type="SAM" id="Phobius"/>
    </source>
</evidence>
<evidence type="ECO:0000313" key="10">
    <source>
        <dbReference type="EMBL" id="KAF6040854.1"/>
    </source>
</evidence>
<dbReference type="FunFam" id="1.10.630.10:FF:000036">
    <property type="entry name" value="CYtochrome P450 family"/>
    <property type="match status" value="1"/>
</dbReference>
<dbReference type="GO" id="GO:0008395">
    <property type="term" value="F:steroid hydroxylase activity"/>
    <property type="evidence" value="ECO:0007669"/>
    <property type="project" value="TreeGrafter"/>
</dbReference>
<keyword evidence="11" id="KW-1185">Reference proteome</keyword>
<dbReference type="PROSITE" id="PS00086">
    <property type="entry name" value="CYTOCHROME_P450"/>
    <property type="match status" value="1"/>
</dbReference>
<evidence type="ECO:0000256" key="1">
    <source>
        <dbReference type="ARBA" id="ARBA00001971"/>
    </source>
</evidence>
<sequence length="505" mass="57095">MFLGRMMELDFSSVTSLSLAGTVTALLFIYMMRKTSDKYPPGPFAFPIIGNSPQILLSGSLAKFIESNHQKFGNVFTFVSGGSKRVVVSGYDAIYRLLVKNADRTSTRSTASMTPTIKIAAQKTPGVFWAPYPLWKDLRSFSISSMRDEGMGKSTLEPQLIEELELFIAHFIEPNLNNPIEMTLGLSQATNNMISQMLFHRRFDYNDEAFKTRIESINESISIGLKISMIGNLPFGKYFIKSAIERDDYISHNILLPALQHLIDEHKDDLDEHNPRDIMDKYLLQSQKEQNEGKANHSFSEENARVLALQMYIAGTETTATALRWALLFMCLHPDVKVKVQKEISEHLGSRTVSCKDRVSMPYTDAVLLETLRKASVAGVGLPHTLEKEMVIDGVTIPAGADLMINLDSVLFDEEVFEDPQSFKPERFLTGDITLKKQRTIPFGIGRRACLGEGLAKMEFFLFFVTFLQRYDIKIPEGLTVTDEPKKYSFIVNTPNPYEIIFSRR</sequence>
<reference evidence="10" key="1">
    <citation type="submission" date="2020-06" db="EMBL/GenBank/DDBJ databases">
        <title>Draft genome of Bugula neritina, a colonial animal packing powerful symbionts and potential medicines.</title>
        <authorList>
            <person name="Rayko M."/>
        </authorList>
    </citation>
    <scope>NUCLEOTIDE SEQUENCE [LARGE SCALE GENOMIC DNA]</scope>
    <source>
        <strain evidence="10">Kwan_BN1</strain>
    </source>
</reference>
<dbReference type="Proteomes" id="UP000593567">
    <property type="component" value="Unassembled WGS sequence"/>
</dbReference>
<keyword evidence="7 8" id="KW-0349">Heme</keyword>
<dbReference type="InterPro" id="IPR017972">
    <property type="entry name" value="Cyt_P450_CS"/>
</dbReference>
<gene>
    <name evidence="10" type="ORF">EB796_000837</name>
</gene>
<evidence type="ECO:0000256" key="5">
    <source>
        <dbReference type="ARBA" id="ARBA00023004"/>
    </source>
</evidence>
<dbReference type="PANTHER" id="PTHR24300:SF403">
    <property type="entry name" value="CYTOCHROME P450 306A1"/>
    <property type="match status" value="1"/>
</dbReference>
<evidence type="ECO:0000256" key="7">
    <source>
        <dbReference type="PIRSR" id="PIRSR602401-1"/>
    </source>
</evidence>
<keyword evidence="4 8" id="KW-0560">Oxidoreductase</keyword>
<dbReference type="InterPro" id="IPR036396">
    <property type="entry name" value="Cyt_P450_sf"/>
</dbReference>
<evidence type="ECO:0000256" key="2">
    <source>
        <dbReference type="ARBA" id="ARBA00010617"/>
    </source>
</evidence>
<dbReference type="GO" id="GO:0020037">
    <property type="term" value="F:heme binding"/>
    <property type="evidence" value="ECO:0007669"/>
    <property type="project" value="InterPro"/>
</dbReference>
<keyword evidence="6 8" id="KW-0503">Monooxygenase</keyword>
<comment type="cofactor">
    <cofactor evidence="1 7">
        <name>heme</name>
        <dbReference type="ChEBI" id="CHEBI:30413"/>
    </cofactor>
</comment>
<dbReference type="InterPro" id="IPR002401">
    <property type="entry name" value="Cyt_P450_E_grp-I"/>
</dbReference>
<evidence type="ECO:0000256" key="8">
    <source>
        <dbReference type="RuleBase" id="RU000461"/>
    </source>
</evidence>
<dbReference type="GO" id="GO:0016712">
    <property type="term" value="F:oxidoreductase activity, acting on paired donors, with incorporation or reduction of molecular oxygen, reduced flavin or flavoprotein as one donor, and incorporation of one atom of oxygen"/>
    <property type="evidence" value="ECO:0007669"/>
    <property type="project" value="TreeGrafter"/>
</dbReference>
<dbReference type="GO" id="GO:0005737">
    <property type="term" value="C:cytoplasm"/>
    <property type="evidence" value="ECO:0007669"/>
    <property type="project" value="TreeGrafter"/>
</dbReference>
<dbReference type="InterPro" id="IPR050182">
    <property type="entry name" value="Cytochrome_P450_fam2"/>
</dbReference>
<comment type="caution">
    <text evidence="10">The sequence shown here is derived from an EMBL/GenBank/DDBJ whole genome shotgun (WGS) entry which is preliminary data.</text>
</comment>
<name>A0A7J7KRQ4_BUGNE</name>
<accession>A0A7J7KRQ4</accession>